<feature type="region of interest" description="Disordered" evidence="1">
    <location>
        <begin position="86"/>
        <end position="120"/>
    </location>
</feature>
<organism evidence="2 3">
    <name type="scientific">Boletus reticuloceps</name>
    <dbReference type="NCBI Taxonomy" id="495285"/>
    <lineage>
        <taxon>Eukaryota</taxon>
        <taxon>Fungi</taxon>
        <taxon>Dikarya</taxon>
        <taxon>Basidiomycota</taxon>
        <taxon>Agaricomycotina</taxon>
        <taxon>Agaricomycetes</taxon>
        <taxon>Agaricomycetidae</taxon>
        <taxon>Boletales</taxon>
        <taxon>Boletineae</taxon>
        <taxon>Boletaceae</taxon>
        <taxon>Boletoideae</taxon>
        <taxon>Boletus</taxon>
    </lineage>
</organism>
<evidence type="ECO:0000313" key="2">
    <source>
        <dbReference type="EMBL" id="KAG6377895.1"/>
    </source>
</evidence>
<dbReference type="EMBL" id="JAGFBS010000008">
    <property type="protein sequence ID" value="KAG6377895.1"/>
    <property type="molecule type" value="Genomic_DNA"/>
</dbReference>
<sequence>MAVSVELLAFYRALFERSCDAINALAAALHLHYTRRGYRMMDKNGSAMQDPFRRSLAGDSPFFYSPRFFLPKSQVDAVGKHIEQARKRPVRHQQARVPDEAVNHCESTHEAADGKKQKSSMDSYDDTGLMALICHHDIPLFFANIDSPGEQQKYSIALIEHLFSLLPPAATVIVLYDIGCVIERLIAQRQRRLWLIDRQATAVATEMLRDLGDSSPVSVADLRKQWADQHEAQLSIRAHAPARLKKELDTVLGLQAELDACDRALQTARATIAKDQQAEQALDTLDSMERTHNRMLEKAEALYSSLNVQDQFPELSGVNLEFVKILLMARDLKINIRKREIGSFFEWDKLDRAVGGKDKALGTKLHQQTRKAIAKRQPALMSAIRKFNKYCEQLEQLYDPEYAIPLPTPLPSKLADLRSNQTLLHDVWITPAEGQIPRWLEDRDVRDGIRALLKQEHCQEEQIRLGIEADNMCRCFLLRERREDVLQLQAQWPTPLASVPRYESRACDAKQLANEIVGTATSSNPPLQWLPPLVCSIQPDAEAEDDTDPDVEAPIDAAEDTDIPPEQLLLADVLEASDLEDDEPEGHSPQIHLDWKPPENLLEDVFEVPATPSSGPTSFGARVRSATKGFRGIAFEAKDIHILANSEARLNDVCVNGCAALVYSKNLEHEASQVAVFSTHDFPRIRYHATDEDLWRNTSRTKFWQKAIWILPIHRPSSWGHWVLCSIHFDTHRLLLFDSLAESQPWENDLPVSAIQSLHNARSLIVHAAGYPHIHHAAVQHRAHPLRTPTCRPT</sequence>
<dbReference type="SUPFAM" id="SSF54001">
    <property type="entry name" value="Cysteine proteinases"/>
    <property type="match status" value="1"/>
</dbReference>
<protein>
    <recommendedName>
        <fullName evidence="4">Ubiquitin-like protease family profile domain-containing protein</fullName>
    </recommendedName>
</protein>
<accession>A0A8I2YTL6</accession>
<proteinExistence type="predicted"/>
<dbReference type="Gene3D" id="3.40.395.10">
    <property type="entry name" value="Adenoviral Proteinase, Chain A"/>
    <property type="match status" value="1"/>
</dbReference>
<evidence type="ECO:0008006" key="4">
    <source>
        <dbReference type="Google" id="ProtNLM"/>
    </source>
</evidence>
<dbReference type="PANTHER" id="PTHR33096">
    <property type="entry name" value="CXC2 DOMAIN-CONTAINING PROTEIN"/>
    <property type="match status" value="1"/>
</dbReference>
<dbReference type="Proteomes" id="UP000683000">
    <property type="component" value="Unassembled WGS sequence"/>
</dbReference>
<name>A0A8I2YTL6_9AGAM</name>
<dbReference type="InterPro" id="IPR040521">
    <property type="entry name" value="KDZ"/>
</dbReference>
<reference evidence="2" key="1">
    <citation type="submission" date="2021-03" db="EMBL/GenBank/DDBJ databases">
        <title>Evolutionary innovations through gain and loss of genes in the ectomycorrhizal Boletales.</title>
        <authorList>
            <person name="Wu G."/>
            <person name="Miyauchi S."/>
            <person name="Morin E."/>
            <person name="Yang Z.-L."/>
            <person name="Xu J."/>
            <person name="Martin F.M."/>
        </authorList>
    </citation>
    <scope>NUCLEOTIDE SEQUENCE</scope>
    <source>
        <strain evidence="2">BR01</strain>
    </source>
</reference>
<dbReference type="InterPro" id="IPR038765">
    <property type="entry name" value="Papain-like_cys_pep_sf"/>
</dbReference>
<feature type="region of interest" description="Disordered" evidence="1">
    <location>
        <begin position="540"/>
        <end position="561"/>
    </location>
</feature>
<evidence type="ECO:0000256" key="1">
    <source>
        <dbReference type="SAM" id="MobiDB-lite"/>
    </source>
</evidence>
<feature type="compositionally biased region" description="Basic and acidic residues" evidence="1">
    <location>
        <begin position="97"/>
        <end position="116"/>
    </location>
</feature>
<dbReference type="Pfam" id="PF18758">
    <property type="entry name" value="KDZ"/>
    <property type="match status" value="1"/>
</dbReference>
<comment type="caution">
    <text evidence="2">The sequence shown here is derived from an EMBL/GenBank/DDBJ whole genome shotgun (WGS) entry which is preliminary data.</text>
</comment>
<dbReference type="AlphaFoldDB" id="A0A8I2YTL6"/>
<dbReference type="OrthoDB" id="3253684at2759"/>
<feature type="compositionally biased region" description="Acidic residues" evidence="1">
    <location>
        <begin position="541"/>
        <end position="561"/>
    </location>
</feature>
<dbReference type="PANTHER" id="PTHR33096:SF1">
    <property type="entry name" value="CXC1-LIKE CYSTEINE CLUSTER ASSOCIATED WITH KDZ TRANSPOSASES DOMAIN-CONTAINING PROTEIN"/>
    <property type="match status" value="1"/>
</dbReference>
<gene>
    <name evidence="2" type="ORF">JVT61DRAFT_14683</name>
</gene>
<evidence type="ECO:0000313" key="3">
    <source>
        <dbReference type="Proteomes" id="UP000683000"/>
    </source>
</evidence>
<keyword evidence="3" id="KW-1185">Reference proteome</keyword>